<dbReference type="Proteomes" id="UP000886829">
    <property type="component" value="Unassembled WGS sequence"/>
</dbReference>
<dbReference type="EMBL" id="DXEV01000030">
    <property type="protein sequence ID" value="HIX56117.1"/>
    <property type="molecule type" value="Genomic_DNA"/>
</dbReference>
<dbReference type="InterPro" id="IPR011990">
    <property type="entry name" value="TPR-like_helical_dom_sf"/>
</dbReference>
<evidence type="ECO:0000256" key="2">
    <source>
        <dbReference type="ARBA" id="ARBA00008486"/>
    </source>
</evidence>
<accession>A0A9D1WD50</accession>
<evidence type="ECO:0000256" key="5">
    <source>
        <dbReference type="SAM" id="MobiDB-lite"/>
    </source>
</evidence>
<dbReference type="PROSITE" id="PS51257">
    <property type="entry name" value="PROKAR_LIPOPROTEIN"/>
    <property type="match status" value="1"/>
</dbReference>
<comment type="subcellular location">
    <subcellularLocation>
        <location evidence="1">Secreted</location>
    </subcellularLocation>
</comment>
<keyword evidence="4" id="KW-0677">Repeat</keyword>
<evidence type="ECO:0000313" key="7">
    <source>
        <dbReference type="EMBL" id="HIX56117.1"/>
    </source>
</evidence>
<dbReference type="SMART" id="SM00671">
    <property type="entry name" value="SEL1"/>
    <property type="match status" value="6"/>
</dbReference>
<dbReference type="InterPro" id="IPR006597">
    <property type="entry name" value="Sel1-like"/>
</dbReference>
<dbReference type="PANTHER" id="PTHR13891:SF1">
    <property type="entry name" value="CYTOCHROME C OXIDASE ASSEMBLY FACTOR 7"/>
    <property type="match status" value="1"/>
</dbReference>
<evidence type="ECO:0000313" key="8">
    <source>
        <dbReference type="Proteomes" id="UP000886829"/>
    </source>
</evidence>
<organism evidence="7 8">
    <name type="scientific">Candidatus Anaerobiospirillum pullistercoris</name>
    <dbReference type="NCBI Taxonomy" id="2838452"/>
    <lineage>
        <taxon>Bacteria</taxon>
        <taxon>Pseudomonadati</taxon>
        <taxon>Pseudomonadota</taxon>
        <taxon>Gammaproteobacteria</taxon>
        <taxon>Aeromonadales</taxon>
        <taxon>Succinivibrionaceae</taxon>
        <taxon>Anaerobiospirillum</taxon>
    </lineage>
</organism>
<evidence type="ECO:0000256" key="1">
    <source>
        <dbReference type="ARBA" id="ARBA00004613"/>
    </source>
</evidence>
<feature type="compositionally biased region" description="Low complexity" evidence="5">
    <location>
        <begin position="82"/>
        <end position="97"/>
    </location>
</feature>
<feature type="region of interest" description="Disordered" evidence="5">
    <location>
        <begin position="82"/>
        <end position="107"/>
    </location>
</feature>
<keyword evidence="3" id="KW-0964">Secreted</keyword>
<reference evidence="7" key="1">
    <citation type="journal article" date="2021" name="PeerJ">
        <title>Extensive microbial diversity within the chicken gut microbiome revealed by metagenomics and culture.</title>
        <authorList>
            <person name="Gilroy R."/>
            <person name="Ravi A."/>
            <person name="Getino M."/>
            <person name="Pursley I."/>
            <person name="Horton D.L."/>
            <person name="Alikhan N.F."/>
            <person name="Baker D."/>
            <person name="Gharbi K."/>
            <person name="Hall N."/>
            <person name="Watson M."/>
            <person name="Adriaenssens E.M."/>
            <person name="Foster-Nyarko E."/>
            <person name="Jarju S."/>
            <person name="Secka A."/>
            <person name="Antonio M."/>
            <person name="Oren A."/>
            <person name="Chaudhuri R.R."/>
            <person name="La Ragione R."/>
            <person name="Hildebrand F."/>
            <person name="Pallen M.J."/>
        </authorList>
    </citation>
    <scope>NUCLEOTIDE SEQUENCE</scope>
    <source>
        <strain evidence="7">USASDec5-558</strain>
    </source>
</reference>
<gene>
    <name evidence="7" type="ORF">H9850_01440</name>
</gene>
<evidence type="ECO:0000256" key="6">
    <source>
        <dbReference type="SAM" id="SignalP"/>
    </source>
</evidence>
<keyword evidence="6" id="KW-0732">Signal</keyword>
<feature type="signal peptide" evidence="6">
    <location>
        <begin position="1"/>
        <end position="31"/>
    </location>
</feature>
<dbReference type="Gene3D" id="1.25.40.10">
    <property type="entry name" value="Tetratricopeptide repeat domain"/>
    <property type="match status" value="2"/>
</dbReference>
<protein>
    <submittedName>
        <fullName evidence="7">Sel1 repeat family protein</fullName>
    </submittedName>
</protein>
<reference evidence="7" key="2">
    <citation type="submission" date="2021-04" db="EMBL/GenBank/DDBJ databases">
        <authorList>
            <person name="Gilroy R."/>
        </authorList>
    </citation>
    <scope>NUCLEOTIDE SEQUENCE</scope>
    <source>
        <strain evidence="7">USASDec5-558</strain>
    </source>
</reference>
<proteinExistence type="inferred from homology"/>
<sequence>MKDSEKAGLSLSKLSQALCLALMGASVVILAACTNTTETVKNDQPYQSERLGGNELLVRPANPNASLGVYNYTVTDTAVGAQAPAPASSPESADTASNAQQSSAAEGSNEVTVLAAKCRSGDGYSCESMAKQALQDYDTKGNVEDLKSAIMLATKACAYKQSACMLKGDLFYRAYKDKLDIDSFLPGHYVREEITSAYTQATDAGDLTLAAEAYYKLGEINTEFKRTKAAQENFAMSCKVGGSEYCVRSSQALKASGQTKQANEALEKACNLGDNKACLDYGEQLYAQGAVAHANKLYQQACNDKDATACRILGQRYSKAKSMKKAQEAWDQGCALGDGMSCSLVAGYEVRSGQLALAAKNFAQGCTLGNATACHFSASYELNQGKVDTAMTKLGTACSTKDAQACYTLGLLQEKASAQKSFDQACKLDHKQACNSLADSYAASNSDAIAAYEKACSLGDASSCLQWGMALASSKQSSDALKALTKACDLKNPSACERLGMLYSHSDHATEAVQSYRKACNLNAAGGCMQLALSYSDGKGVKKSNAQAMTYFSKACKLGSADACAVTK</sequence>
<name>A0A9D1WD50_9GAMM</name>
<evidence type="ECO:0000256" key="4">
    <source>
        <dbReference type="ARBA" id="ARBA00022737"/>
    </source>
</evidence>
<dbReference type="PANTHER" id="PTHR13891">
    <property type="entry name" value="CYTOCHROME C OXIDASE ASSEMBLY FACTOR 7"/>
    <property type="match status" value="1"/>
</dbReference>
<dbReference type="AlphaFoldDB" id="A0A9D1WD50"/>
<dbReference type="Pfam" id="PF13181">
    <property type="entry name" value="TPR_8"/>
    <property type="match status" value="1"/>
</dbReference>
<dbReference type="InterPro" id="IPR019734">
    <property type="entry name" value="TPR_rpt"/>
</dbReference>
<evidence type="ECO:0000256" key="3">
    <source>
        <dbReference type="ARBA" id="ARBA00022525"/>
    </source>
</evidence>
<feature type="compositionally biased region" description="Polar residues" evidence="5">
    <location>
        <begin position="98"/>
        <end position="107"/>
    </location>
</feature>
<comment type="similarity">
    <text evidence="2">Belongs to the hcp beta-lactamase family.</text>
</comment>
<comment type="caution">
    <text evidence="7">The sequence shown here is derived from an EMBL/GenBank/DDBJ whole genome shotgun (WGS) entry which is preliminary data.</text>
</comment>
<dbReference type="SUPFAM" id="SSF81901">
    <property type="entry name" value="HCP-like"/>
    <property type="match status" value="2"/>
</dbReference>
<dbReference type="InterPro" id="IPR040239">
    <property type="entry name" value="HcpB-like"/>
</dbReference>
<dbReference type="GO" id="GO:0005576">
    <property type="term" value="C:extracellular region"/>
    <property type="evidence" value="ECO:0007669"/>
    <property type="project" value="UniProtKB-SubCell"/>
</dbReference>
<feature type="chain" id="PRO_5039886556" evidence="6">
    <location>
        <begin position="32"/>
        <end position="568"/>
    </location>
</feature>